<proteinExistence type="predicted"/>
<keyword evidence="2" id="KW-1185">Reference proteome</keyword>
<dbReference type="RefSeq" id="WP_051537505.1">
    <property type="nucleotide sequence ID" value="NZ_FSRO01000001.1"/>
</dbReference>
<reference evidence="1 2" key="1">
    <citation type="submission" date="2016-12" db="EMBL/GenBank/DDBJ databases">
        <authorList>
            <person name="Song W.-J."/>
            <person name="Kurnit D.M."/>
        </authorList>
    </citation>
    <scope>NUCLEOTIDE SEQUENCE [LARGE SCALE GENOMIC DNA]</scope>
    <source>
        <strain evidence="1 2">ATCC 49181</strain>
    </source>
</reference>
<dbReference type="Proteomes" id="UP000185062">
    <property type="component" value="Unassembled WGS sequence"/>
</dbReference>
<evidence type="ECO:0008006" key="3">
    <source>
        <dbReference type="Google" id="ProtNLM"/>
    </source>
</evidence>
<protein>
    <recommendedName>
        <fullName evidence="3">Response regulatory domain-containing protein</fullName>
    </recommendedName>
</protein>
<evidence type="ECO:0000313" key="1">
    <source>
        <dbReference type="EMBL" id="SIO41555.1"/>
    </source>
</evidence>
<dbReference type="eggNOG" id="COG2197">
    <property type="taxonomic scope" value="Bacteria"/>
</dbReference>
<organism evidence="1 2">
    <name type="scientific">Nitrosomonas cryotolerans ATCC 49181</name>
    <dbReference type="NCBI Taxonomy" id="1131553"/>
    <lineage>
        <taxon>Bacteria</taxon>
        <taxon>Pseudomonadati</taxon>
        <taxon>Pseudomonadota</taxon>
        <taxon>Betaproteobacteria</taxon>
        <taxon>Nitrosomonadales</taxon>
        <taxon>Nitrosomonadaceae</taxon>
        <taxon>Nitrosomonas</taxon>
    </lineage>
</organism>
<name>A0A1N6JBA8_9PROT</name>
<dbReference type="Gene3D" id="3.40.50.2300">
    <property type="match status" value="1"/>
</dbReference>
<dbReference type="EMBL" id="FSRO01000001">
    <property type="protein sequence ID" value="SIO41555.1"/>
    <property type="molecule type" value="Genomic_DNA"/>
</dbReference>
<dbReference type="STRING" id="44575.SAMN05216419_100424"/>
<dbReference type="AlphaFoldDB" id="A0A1N6JBA8"/>
<evidence type="ECO:0000313" key="2">
    <source>
        <dbReference type="Proteomes" id="UP000185062"/>
    </source>
</evidence>
<sequence>MQPITVAVVDVDQKKRKQLEQFLRQDRQNIAVLTDLRSNQTNMTSARRIQSRANINLVEDTVTRIKRLRPQILLANVSLLLDKYCGLLAALRDNCPETFVVLLIDETVEEKQILKALANGARGFLNYGVDLLGFSKAVYAVAQGEAWIPRKMLGKIMDKILCVSHENSIESA</sequence>
<accession>A0A1N6JBA8</accession>
<gene>
    <name evidence="1" type="ORF">SAMN02743940_2463</name>
</gene>